<dbReference type="AlphaFoldDB" id="A0A1J6J4A6"/>
<keyword evidence="2" id="KW-1185">Reference proteome</keyword>
<proteinExistence type="predicted"/>
<dbReference type="Proteomes" id="UP000187609">
    <property type="component" value="Unassembled WGS sequence"/>
</dbReference>
<gene>
    <name evidence="1" type="ORF">A4A49_38948</name>
</gene>
<reference evidence="1" key="1">
    <citation type="submission" date="2016-11" db="EMBL/GenBank/DDBJ databases">
        <title>The genome of Nicotiana attenuata.</title>
        <authorList>
            <person name="Xu S."/>
            <person name="Brockmoeller T."/>
            <person name="Gaquerel E."/>
            <person name="Navarro A."/>
            <person name="Kuhl H."/>
            <person name="Gase K."/>
            <person name="Ling Z."/>
            <person name="Zhou W."/>
            <person name="Kreitzer C."/>
            <person name="Stanke M."/>
            <person name="Tang H."/>
            <person name="Lyons E."/>
            <person name="Pandey P."/>
            <person name="Pandey S.P."/>
            <person name="Timmermann B."/>
            <person name="Baldwin I.T."/>
        </authorList>
    </citation>
    <scope>NUCLEOTIDE SEQUENCE [LARGE SCALE GENOMIC DNA]</scope>
    <source>
        <strain evidence="1">UT</strain>
    </source>
</reference>
<dbReference type="Gramene" id="OIT04711">
    <property type="protein sequence ID" value="OIT04711"/>
    <property type="gene ID" value="A4A49_38948"/>
</dbReference>
<evidence type="ECO:0000313" key="1">
    <source>
        <dbReference type="EMBL" id="OIT04711.1"/>
    </source>
</evidence>
<accession>A0A1J6J4A6</accession>
<evidence type="ECO:0000313" key="2">
    <source>
        <dbReference type="Proteomes" id="UP000187609"/>
    </source>
</evidence>
<name>A0A1J6J4A6_NICAT</name>
<sequence length="112" mass="13063">MNSLPSLWLDIVLHCNFSFPHSCNATFFVGLLHHGNSNCHFLILNVKFILLYRVQIEASFGKYRLCLYAKCFNATDHKIMKYPLLYKCMNCYVPIAYYMSKKNVCIILKKAV</sequence>
<organism evidence="1 2">
    <name type="scientific">Nicotiana attenuata</name>
    <name type="common">Coyote tobacco</name>
    <dbReference type="NCBI Taxonomy" id="49451"/>
    <lineage>
        <taxon>Eukaryota</taxon>
        <taxon>Viridiplantae</taxon>
        <taxon>Streptophyta</taxon>
        <taxon>Embryophyta</taxon>
        <taxon>Tracheophyta</taxon>
        <taxon>Spermatophyta</taxon>
        <taxon>Magnoliopsida</taxon>
        <taxon>eudicotyledons</taxon>
        <taxon>Gunneridae</taxon>
        <taxon>Pentapetalae</taxon>
        <taxon>asterids</taxon>
        <taxon>lamiids</taxon>
        <taxon>Solanales</taxon>
        <taxon>Solanaceae</taxon>
        <taxon>Nicotianoideae</taxon>
        <taxon>Nicotianeae</taxon>
        <taxon>Nicotiana</taxon>
    </lineage>
</organism>
<protein>
    <submittedName>
        <fullName evidence="1">Uncharacterized protein</fullName>
    </submittedName>
</protein>
<dbReference type="EMBL" id="MJEQ01037185">
    <property type="protein sequence ID" value="OIT04711.1"/>
    <property type="molecule type" value="Genomic_DNA"/>
</dbReference>
<comment type="caution">
    <text evidence="1">The sequence shown here is derived from an EMBL/GenBank/DDBJ whole genome shotgun (WGS) entry which is preliminary data.</text>
</comment>